<dbReference type="GO" id="GO:0030313">
    <property type="term" value="C:cell envelope"/>
    <property type="evidence" value="ECO:0007669"/>
    <property type="project" value="UniProtKB-SubCell"/>
</dbReference>
<feature type="domain" description="Imelysin-like" evidence="4">
    <location>
        <begin position="34"/>
        <end position="389"/>
    </location>
</feature>
<evidence type="ECO:0000313" key="6">
    <source>
        <dbReference type="Proteomes" id="UP000248975"/>
    </source>
</evidence>
<organism evidence="5 6">
    <name type="scientific">Cereibacter sphaeroides</name>
    <name type="common">Rhodobacter sphaeroides</name>
    <dbReference type="NCBI Taxonomy" id="1063"/>
    <lineage>
        <taxon>Bacteria</taxon>
        <taxon>Pseudomonadati</taxon>
        <taxon>Pseudomonadota</taxon>
        <taxon>Alphaproteobacteria</taxon>
        <taxon>Rhodobacterales</taxon>
        <taxon>Paracoccaceae</taxon>
        <taxon>Cereibacter</taxon>
    </lineage>
</organism>
<evidence type="ECO:0000256" key="1">
    <source>
        <dbReference type="ARBA" id="ARBA00004196"/>
    </source>
</evidence>
<dbReference type="Proteomes" id="UP000248975">
    <property type="component" value="Unassembled WGS sequence"/>
</dbReference>
<dbReference type="EMBL" id="QFQS01000001">
    <property type="protein sequence ID" value="PZR00817.1"/>
    <property type="molecule type" value="Genomic_DNA"/>
</dbReference>
<dbReference type="Pfam" id="PF09375">
    <property type="entry name" value="Peptidase_M75"/>
    <property type="match status" value="1"/>
</dbReference>
<protein>
    <submittedName>
        <fullName evidence="5">Peptidase</fullName>
    </submittedName>
</protein>
<dbReference type="CDD" id="cd14657">
    <property type="entry name" value="Imelysin_IrpA-like"/>
    <property type="match status" value="1"/>
</dbReference>
<dbReference type="InterPro" id="IPR038352">
    <property type="entry name" value="Imelysin_sf"/>
</dbReference>
<reference evidence="5 6" key="1">
    <citation type="submission" date="2017-08" db="EMBL/GenBank/DDBJ databases">
        <title>Infants hospitalized years apart are colonized by the same room-sourced microbial strains.</title>
        <authorList>
            <person name="Brooks B."/>
            <person name="Olm M.R."/>
            <person name="Firek B.A."/>
            <person name="Baker R."/>
            <person name="Thomas B.C."/>
            <person name="Morowitz M.J."/>
            <person name="Banfield J.F."/>
        </authorList>
    </citation>
    <scope>NUCLEOTIDE SEQUENCE [LARGE SCALE GENOMIC DNA]</scope>
    <source>
        <strain evidence="5">S2_003_000_R2_11</strain>
    </source>
</reference>
<name>A0A2W5SG55_CERSP</name>
<gene>
    <name evidence="5" type="ORF">DI533_09925</name>
</gene>
<proteinExistence type="predicted"/>
<dbReference type="InterPro" id="IPR018976">
    <property type="entry name" value="Imelysin-like"/>
</dbReference>
<feature type="signal peptide" evidence="3">
    <location>
        <begin position="1"/>
        <end position="19"/>
    </location>
</feature>
<dbReference type="AlphaFoldDB" id="A0A2W5SG55"/>
<comment type="caution">
    <text evidence="5">The sequence shown here is derived from an EMBL/GenBank/DDBJ whole genome shotgun (WGS) entry which is preliminary data.</text>
</comment>
<keyword evidence="2 3" id="KW-0732">Signal</keyword>
<evidence type="ECO:0000256" key="2">
    <source>
        <dbReference type="ARBA" id="ARBA00022729"/>
    </source>
</evidence>
<evidence type="ECO:0000256" key="3">
    <source>
        <dbReference type="SAM" id="SignalP"/>
    </source>
</evidence>
<comment type="subcellular location">
    <subcellularLocation>
        <location evidence="1">Cell envelope</location>
    </subcellularLocation>
</comment>
<feature type="chain" id="PRO_5016055036" evidence="3">
    <location>
        <begin position="20"/>
        <end position="418"/>
    </location>
</feature>
<evidence type="ECO:0000259" key="4">
    <source>
        <dbReference type="Pfam" id="PF09375"/>
    </source>
</evidence>
<accession>A0A2W5SG55</accession>
<dbReference type="Gene3D" id="1.20.1420.20">
    <property type="entry name" value="M75 peptidase, HXXE motif"/>
    <property type="match status" value="1"/>
</dbReference>
<sequence length="418" mass="43738">MKKLALAALLGSAAHPVFAAEPADVVTTYANIAEATYGDSLTTAQALLAAVDALIASPSEDTLKAAREAWLVSRAPYQQSEAFRFGNPIVDDWEGRVNAWPLDEGLIDYVDQSYGGPTEENALAALNVIANPKFQISGTEVDASVITPELISGTLQEADGVEANVASGYHAIEFLLWGQDLNGTGPGAGNRPYTDYAAGEACTGGNCDRRGQYLQASAQLLVSDLEEMVANWKEGGAAREAVVADPKGGLSAMLTGMGSLSYGELAGERMRLGLLLNDPEEEHDCFSDNTYNSHYYDGMGIRNVYLGSYTRTDGSVVSGPSLSELVADADPALDTQLKGELDASVAALGAIKTAAEGGLAYDQMLAPGNAEGEKLIMGGVNALITQTKSIERAVTALGLTEIAVEGSDSLDNPNAVFQ</sequence>
<evidence type="ECO:0000313" key="5">
    <source>
        <dbReference type="EMBL" id="PZR00817.1"/>
    </source>
</evidence>